<keyword evidence="4 8" id="KW-0479">Metal-binding</keyword>
<keyword evidence="3" id="KW-0548">Nucleotidyltransferase</keyword>
<feature type="binding site" evidence="8">
    <location>
        <position position="43"/>
    </location>
    <ligand>
        <name>Zn(2+)</name>
        <dbReference type="ChEBI" id="CHEBI:29105"/>
    </ligand>
</feature>
<feature type="domain" description="Galactose-1-phosphate uridyl transferase C-terminal" evidence="10">
    <location>
        <begin position="158"/>
        <end position="242"/>
    </location>
</feature>
<evidence type="ECO:0000256" key="5">
    <source>
        <dbReference type="ARBA" id="ARBA00022833"/>
    </source>
</evidence>
<dbReference type="InterPro" id="IPR005850">
    <property type="entry name" value="GalP_Utransf_C"/>
</dbReference>
<dbReference type="PANTHER" id="PTHR42763:SF2">
    <property type="entry name" value="ADP-GLUCOSE PHOSPHORYLASE"/>
    <property type="match status" value="1"/>
</dbReference>
<dbReference type="Proteomes" id="UP000176504">
    <property type="component" value="Unassembled WGS sequence"/>
</dbReference>
<evidence type="ECO:0000256" key="7">
    <source>
        <dbReference type="PIRSR" id="PIRSR000808-1"/>
    </source>
</evidence>
<evidence type="ECO:0000313" key="12">
    <source>
        <dbReference type="Proteomes" id="UP000176504"/>
    </source>
</evidence>
<comment type="caution">
    <text evidence="11">The sequence shown here is derived from an EMBL/GenBank/DDBJ whole genome shotgun (WGS) entry which is preliminary data.</text>
</comment>
<evidence type="ECO:0000256" key="2">
    <source>
        <dbReference type="ARBA" id="ARBA00022679"/>
    </source>
</evidence>
<feature type="binding site" evidence="8">
    <location>
        <position position="85"/>
    </location>
    <ligand>
        <name>Zn(2+)</name>
        <dbReference type="ChEBI" id="CHEBI:29105"/>
    </ligand>
</feature>
<dbReference type="InterPro" id="IPR036265">
    <property type="entry name" value="HIT-like_sf"/>
</dbReference>
<reference evidence="11 12" key="1">
    <citation type="journal article" date="2016" name="Nat. Commun.">
        <title>Thousands of microbial genomes shed light on interconnected biogeochemical processes in an aquifer system.</title>
        <authorList>
            <person name="Anantharaman K."/>
            <person name="Brown C.T."/>
            <person name="Hug L.A."/>
            <person name="Sharon I."/>
            <person name="Castelle C.J."/>
            <person name="Probst A.J."/>
            <person name="Thomas B.C."/>
            <person name="Singh A."/>
            <person name="Wilkins M.J."/>
            <person name="Karaoz U."/>
            <person name="Brodie E.L."/>
            <person name="Williams K.H."/>
            <person name="Hubbard S.S."/>
            <person name="Banfield J.F."/>
        </authorList>
    </citation>
    <scope>NUCLEOTIDE SEQUENCE [LARGE SCALE GENOMIC DNA]</scope>
</reference>
<evidence type="ECO:0000256" key="4">
    <source>
        <dbReference type="ARBA" id="ARBA00022723"/>
    </source>
</evidence>
<dbReference type="GO" id="GO:0008270">
    <property type="term" value="F:zinc ion binding"/>
    <property type="evidence" value="ECO:0007669"/>
    <property type="project" value="InterPro"/>
</dbReference>
<dbReference type="InterPro" id="IPR001937">
    <property type="entry name" value="GalP_UDPtransf1"/>
</dbReference>
<feature type="domain" description="Galactose-1-phosphate uridyl transferase N-terminal" evidence="9">
    <location>
        <begin position="76"/>
        <end position="143"/>
    </location>
</feature>
<feature type="binding site" evidence="8">
    <location>
        <position position="134"/>
    </location>
    <ligand>
        <name>Zn(2+)</name>
        <dbReference type="ChEBI" id="CHEBI:29105"/>
    </ligand>
</feature>
<accession>A0A1F4VF69</accession>
<feature type="binding site" evidence="8">
    <location>
        <position position="40"/>
    </location>
    <ligand>
        <name>Zn(2+)</name>
        <dbReference type="ChEBI" id="CHEBI:29105"/>
    </ligand>
</feature>
<dbReference type="AlphaFoldDB" id="A0A1F4VF69"/>
<gene>
    <name evidence="11" type="ORF">A3A78_01285</name>
</gene>
<comment type="cofactor">
    <cofactor evidence="8">
        <name>Zn(2+)</name>
        <dbReference type="ChEBI" id="CHEBI:29105"/>
    </cofactor>
    <text evidence="8">Binds 1 zinc ion per subunit.</text>
</comment>
<evidence type="ECO:0000256" key="6">
    <source>
        <dbReference type="ARBA" id="ARBA00023277"/>
    </source>
</evidence>
<feature type="active site" description="Tele-UMP-histidine intermediate" evidence="7">
    <location>
        <position position="136"/>
    </location>
</feature>
<comment type="similarity">
    <text evidence="1">Belongs to the galactose-1-phosphate uridylyltransferase type 1 family.</text>
</comment>
<evidence type="ECO:0000259" key="10">
    <source>
        <dbReference type="Pfam" id="PF02744"/>
    </source>
</evidence>
<dbReference type="InterPro" id="IPR005849">
    <property type="entry name" value="GalP_Utransf_N"/>
</dbReference>
<keyword evidence="6" id="KW-0119">Carbohydrate metabolism</keyword>
<dbReference type="EMBL" id="MEVI01000002">
    <property type="protein sequence ID" value="OGC55570.1"/>
    <property type="molecule type" value="Genomic_DNA"/>
</dbReference>
<keyword evidence="5 8" id="KW-0862">Zinc</keyword>
<sequence>MGKFIFDPLTGEPTILATERAKRPEETAKAGTMSVTDHVCYFCKGNEHLTPPATYKDQEDWHVRVIKNKYPIVEDHEVIIHSPDHDKDLEDLDHEQVVRVIRAYLNRANFYGSQEKEVFIFNNRGKKAGASLVHPHSQIIALKGFPGILQSEKEWSIRYYDEKNTCYWCDEISEVLAGKDRVILETSHFVVFVPKACRWSYEIRITPKTHRPSLVFIDETEINNFAGVLQKVVQAYGNAFNYPDRNFWIHTERFDPFHWHVGFLPHLKVFGAIELGAGIWVSDKATPEDAAKLLRENI</sequence>
<proteinExistence type="inferred from homology"/>
<dbReference type="Pfam" id="PF02744">
    <property type="entry name" value="GalP_UDP_tr_C"/>
    <property type="match status" value="1"/>
</dbReference>
<keyword evidence="2" id="KW-0808">Transferase</keyword>
<dbReference type="InterPro" id="IPR053177">
    <property type="entry name" value="ADP-glucose_phosphorylase"/>
</dbReference>
<organism evidence="11 12">
    <name type="scientific">candidate division WWE3 bacterium RIFCSPLOWO2_01_FULL_41_18</name>
    <dbReference type="NCBI Taxonomy" id="1802625"/>
    <lineage>
        <taxon>Bacteria</taxon>
        <taxon>Katanobacteria</taxon>
    </lineage>
</organism>
<evidence type="ECO:0000256" key="3">
    <source>
        <dbReference type="ARBA" id="ARBA00022695"/>
    </source>
</evidence>
<name>A0A1F4VF69_UNCKA</name>
<dbReference type="GO" id="GO:0008108">
    <property type="term" value="F:UDP-glucose:hexose-1-phosphate uridylyltransferase activity"/>
    <property type="evidence" value="ECO:0007669"/>
    <property type="project" value="InterPro"/>
</dbReference>
<protein>
    <submittedName>
        <fullName evidence="11">Uncharacterized protein</fullName>
    </submittedName>
</protein>
<evidence type="ECO:0000259" key="9">
    <source>
        <dbReference type="Pfam" id="PF01087"/>
    </source>
</evidence>
<dbReference type="UniPathway" id="UPA00214"/>
<dbReference type="PANTHER" id="PTHR42763">
    <property type="entry name" value="ADP-GLUCOSE PHOSPHORYLASE"/>
    <property type="match status" value="1"/>
</dbReference>
<dbReference type="SUPFAM" id="SSF54197">
    <property type="entry name" value="HIT-like"/>
    <property type="match status" value="2"/>
</dbReference>
<dbReference type="Gene3D" id="3.30.428.10">
    <property type="entry name" value="HIT-like"/>
    <property type="match status" value="3"/>
</dbReference>
<dbReference type="PIRSF" id="PIRSF000808">
    <property type="entry name" value="GalT"/>
    <property type="match status" value="1"/>
</dbReference>
<evidence type="ECO:0000256" key="8">
    <source>
        <dbReference type="PIRSR" id="PIRSR000808-3"/>
    </source>
</evidence>
<evidence type="ECO:0000256" key="1">
    <source>
        <dbReference type="ARBA" id="ARBA00010951"/>
    </source>
</evidence>
<dbReference type="Pfam" id="PF01087">
    <property type="entry name" value="GalP_UDP_transf"/>
    <property type="match status" value="1"/>
</dbReference>
<evidence type="ECO:0000313" key="11">
    <source>
        <dbReference type="EMBL" id="OGC55570.1"/>
    </source>
</evidence>
<dbReference type="GO" id="GO:0006012">
    <property type="term" value="P:galactose metabolic process"/>
    <property type="evidence" value="ECO:0007669"/>
    <property type="project" value="UniProtKB-UniPathway"/>
</dbReference>